<evidence type="ECO:0000256" key="9">
    <source>
        <dbReference type="ARBA" id="ARBA00022992"/>
    </source>
</evidence>
<dbReference type="EMBL" id="JH668375">
    <property type="protein sequence ID" value="KAG6449527.1"/>
    <property type="molecule type" value="Genomic_DNA"/>
</dbReference>
<keyword evidence="20" id="KW-1185">Reference proteome</keyword>
<evidence type="ECO:0000256" key="6">
    <source>
        <dbReference type="ARBA" id="ARBA00022741"/>
    </source>
</evidence>
<gene>
    <name evidence="19" type="ORF">O3G_MSEX006129</name>
</gene>
<evidence type="ECO:0000256" key="2">
    <source>
        <dbReference type="ARBA" id="ARBA00012428"/>
    </source>
</evidence>
<dbReference type="GO" id="GO:0004692">
    <property type="term" value="F:cGMP-dependent protein kinase activity"/>
    <property type="evidence" value="ECO:0007669"/>
    <property type="project" value="UniProtKB-EC"/>
</dbReference>
<proteinExistence type="inferred from homology"/>
<organism evidence="19 20">
    <name type="scientific">Manduca sexta</name>
    <name type="common">Tobacco hawkmoth</name>
    <name type="synonym">Tobacco hornworm</name>
    <dbReference type="NCBI Taxonomy" id="7130"/>
    <lineage>
        <taxon>Eukaryota</taxon>
        <taxon>Metazoa</taxon>
        <taxon>Ecdysozoa</taxon>
        <taxon>Arthropoda</taxon>
        <taxon>Hexapoda</taxon>
        <taxon>Insecta</taxon>
        <taxon>Pterygota</taxon>
        <taxon>Neoptera</taxon>
        <taxon>Endopterygota</taxon>
        <taxon>Lepidoptera</taxon>
        <taxon>Glossata</taxon>
        <taxon>Ditrysia</taxon>
        <taxon>Bombycoidea</taxon>
        <taxon>Sphingidae</taxon>
        <taxon>Sphinginae</taxon>
        <taxon>Sphingini</taxon>
        <taxon>Manduca</taxon>
    </lineage>
</organism>
<dbReference type="InterPro" id="IPR011009">
    <property type="entry name" value="Kinase-like_dom_sf"/>
</dbReference>
<dbReference type="PROSITE" id="PS00888">
    <property type="entry name" value="CNMP_BINDING_1"/>
    <property type="match status" value="1"/>
</dbReference>
<dbReference type="PROSITE" id="PS00108">
    <property type="entry name" value="PROTEIN_KINASE_ST"/>
    <property type="match status" value="1"/>
</dbReference>
<feature type="domain" description="Cyclic nucleotide-binding" evidence="17">
    <location>
        <begin position="285"/>
        <end position="397"/>
    </location>
</feature>
<sequence>MGLCPPFRWSSKGGFNLGNFTTGATTPARRETIIILPEERETVRRINGETTNVNGHAIGYTERVNNNIPNNTDKKISYMSIQSGNTSYSRNSDAEFFDERKSSAGRKTIAEIVRMDPDKRPRRKRGVIAPHVPLDVTRSIDLQHEKFEKDERSAQQIRKAILANDFLINLMDEERLTAAVEAMNTQEFPAGSLIIREGESGSHLFVSAHGQFEVLKGGQVVKTFGPGEAFGELAILYKAKRFASIRCITEAKVWTLERRVFQKIMVRSGRQEQEDNVRFLASVPLLHGIHEIELAKISEFLKREFFSAGTPVVRQGDRGDKFYIIRGGEVVVTKREGEDGERRIGVLRRGDYFGEQALLHEDRRLATVTALPPGVECLTLERGPFTELLGNIDELKNTIHSVPPPSEPKKASQVKSEFEKVELRDLEIVGTLGVGGFGRVELVQYKREPTLTFALKCLKKVDMVQQQQQEHAFNEKNIMMICNSPFICRLYRTFKDNKYIYFLMEPILGGDVWTILQKQRYFPEHVARFMSACVVEAFQYLHSKDIIYRDLKPENLMLDKLGYIKLVDFGFAKRISPNSKTWTFAGTPEYVSPEIVLNKGHDRAVDCWALGVLIHELLVGKPPFRAPGGDHMKTYTLILRGIDAVTFHPRVAKSAQMLIKKLCRAIPAERLGYLKNGVADIKNHKWFLGFDWEGLRDRRLKAPLIQPVANDLDISHFEKYPKDKLPPDETSGWDLDF</sequence>
<dbReference type="GO" id="GO:0005524">
    <property type="term" value="F:ATP binding"/>
    <property type="evidence" value="ECO:0007669"/>
    <property type="project" value="UniProtKB-UniRule"/>
</dbReference>
<evidence type="ECO:0000256" key="5">
    <source>
        <dbReference type="ARBA" id="ARBA00022679"/>
    </source>
</evidence>
<dbReference type="InterPro" id="IPR000961">
    <property type="entry name" value="AGC-kinase_C"/>
</dbReference>
<dbReference type="InterPro" id="IPR000595">
    <property type="entry name" value="cNMP-bd_dom"/>
</dbReference>
<dbReference type="SUPFAM" id="SSF56112">
    <property type="entry name" value="Protein kinase-like (PK-like)"/>
    <property type="match status" value="1"/>
</dbReference>
<dbReference type="PROSITE" id="PS50042">
    <property type="entry name" value="CNMP_BINDING_3"/>
    <property type="match status" value="2"/>
</dbReference>
<reference evidence="19" key="2">
    <citation type="submission" date="2020-12" db="EMBL/GenBank/DDBJ databases">
        <authorList>
            <person name="Kanost M."/>
        </authorList>
    </citation>
    <scope>NUCLEOTIDE SEQUENCE</scope>
</reference>
<dbReference type="OrthoDB" id="63267at2759"/>
<name>A0A922CKG9_MANSE</name>
<dbReference type="InterPro" id="IPR008271">
    <property type="entry name" value="Ser/Thr_kinase_AS"/>
</dbReference>
<dbReference type="Gene3D" id="3.30.200.20">
    <property type="entry name" value="Phosphorylase Kinase, domain 1"/>
    <property type="match status" value="1"/>
</dbReference>
<dbReference type="PROSITE" id="PS50011">
    <property type="entry name" value="PROTEIN_KINASE_DOM"/>
    <property type="match status" value="1"/>
</dbReference>
<dbReference type="InterPro" id="IPR014710">
    <property type="entry name" value="RmlC-like_jellyroll"/>
</dbReference>
<feature type="active site" description="Proton acceptor" evidence="13">
    <location>
        <position position="550"/>
    </location>
</feature>
<feature type="domain" description="Protein kinase" evidence="16">
    <location>
        <begin position="426"/>
        <end position="687"/>
    </location>
</feature>
<dbReference type="PIRSF" id="PIRSF000559">
    <property type="entry name" value="cGMP-dep_kinase"/>
    <property type="match status" value="1"/>
</dbReference>
<keyword evidence="6 12" id="KW-0547">Nucleotide-binding</keyword>
<dbReference type="PROSITE" id="PS00107">
    <property type="entry name" value="PROTEIN_KINASE_ATP"/>
    <property type="match status" value="1"/>
</dbReference>
<evidence type="ECO:0000256" key="1">
    <source>
        <dbReference type="ARBA" id="ARBA00006352"/>
    </source>
</evidence>
<dbReference type="SUPFAM" id="SSF51206">
    <property type="entry name" value="cAMP-binding domain-like"/>
    <property type="match status" value="2"/>
</dbReference>
<comment type="caution">
    <text evidence="19">The sequence shown here is derived from an EMBL/GenBank/DDBJ whole genome shotgun (WGS) entry which is preliminary data.</text>
</comment>
<evidence type="ECO:0000256" key="4">
    <source>
        <dbReference type="ARBA" id="ARBA00022535"/>
    </source>
</evidence>
<keyword evidence="7 12" id="KW-0418">Kinase</keyword>
<reference evidence="19" key="1">
    <citation type="journal article" date="2016" name="Insect Biochem. Mol. Biol.">
        <title>Multifaceted biological insights from a draft genome sequence of the tobacco hornworm moth, Manduca sexta.</title>
        <authorList>
            <person name="Kanost M.R."/>
            <person name="Arrese E.L."/>
            <person name="Cao X."/>
            <person name="Chen Y.R."/>
            <person name="Chellapilla S."/>
            <person name="Goldsmith M.R."/>
            <person name="Grosse-Wilde E."/>
            <person name="Heckel D.G."/>
            <person name="Herndon N."/>
            <person name="Jiang H."/>
            <person name="Papanicolaou A."/>
            <person name="Qu J."/>
            <person name="Soulages J.L."/>
            <person name="Vogel H."/>
            <person name="Walters J."/>
            <person name="Waterhouse R.M."/>
            <person name="Ahn S.J."/>
            <person name="Almeida F.C."/>
            <person name="An C."/>
            <person name="Aqrawi P."/>
            <person name="Bretschneider A."/>
            <person name="Bryant W.B."/>
            <person name="Bucks S."/>
            <person name="Chao H."/>
            <person name="Chevignon G."/>
            <person name="Christen J.M."/>
            <person name="Clarke D.F."/>
            <person name="Dittmer N.T."/>
            <person name="Ferguson L.C.F."/>
            <person name="Garavelou S."/>
            <person name="Gordon K.H.J."/>
            <person name="Gunaratna R.T."/>
            <person name="Han Y."/>
            <person name="Hauser F."/>
            <person name="He Y."/>
            <person name="Heidel-Fischer H."/>
            <person name="Hirsh A."/>
            <person name="Hu Y."/>
            <person name="Jiang H."/>
            <person name="Kalra D."/>
            <person name="Klinner C."/>
            <person name="Konig C."/>
            <person name="Kovar C."/>
            <person name="Kroll A.R."/>
            <person name="Kuwar S.S."/>
            <person name="Lee S.L."/>
            <person name="Lehman R."/>
            <person name="Li K."/>
            <person name="Li Z."/>
            <person name="Liang H."/>
            <person name="Lovelace S."/>
            <person name="Lu Z."/>
            <person name="Mansfield J.H."/>
            <person name="McCulloch K.J."/>
            <person name="Mathew T."/>
            <person name="Morton B."/>
            <person name="Muzny D.M."/>
            <person name="Neunemann D."/>
            <person name="Ongeri F."/>
            <person name="Pauchet Y."/>
            <person name="Pu L.L."/>
            <person name="Pyrousis I."/>
            <person name="Rao X.J."/>
            <person name="Redding A."/>
            <person name="Roesel C."/>
            <person name="Sanchez-Gracia A."/>
            <person name="Schaack S."/>
            <person name="Shukla A."/>
            <person name="Tetreau G."/>
            <person name="Wang Y."/>
            <person name="Xiong G.H."/>
            <person name="Traut W."/>
            <person name="Walsh T.K."/>
            <person name="Worley K.C."/>
            <person name="Wu D."/>
            <person name="Wu W."/>
            <person name="Wu Y.Q."/>
            <person name="Zhang X."/>
            <person name="Zou Z."/>
            <person name="Zucker H."/>
            <person name="Briscoe A.D."/>
            <person name="Burmester T."/>
            <person name="Clem R.J."/>
            <person name="Feyereisen R."/>
            <person name="Grimmelikhuijzen C.J.P."/>
            <person name="Hamodrakas S.J."/>
            <person name="Hansson B.S."/>
            <person name="Huguet E."/>
            <person name="Jermiin L.S."/>
            <person name="Lan Q."/>
            <person name="Lehman H.K."/>
            <person name="Lorenzen M."/>
            <person name="Merzendorfer H."/>
            <person name="Michalopoulos I."/>
            <person name="Morton D.B."/>
            <person name="Muthukrishnan S."/>
            <person name="Oakeshott J.G."/>
            <person name="Palmer W."/>
            <person name="Park Y."/>
            <person name="Passarelli A.L."/>
            <person name="Rozas J."/>
            <person name="Schwartz L.M."/>
            <person name="Smith W."/>
            <person name="Southgate A."/>
            <person name="Vilcinskas A."/>
            <person name="Vogt R."/>
            <person name="Wang P."/>
            <person name="Werren J."/>
            <person name="Yu X.Q."/>
            <person name="Zhou J.J."/>
            <person name="Brown S.J."/>
            <person name="Scherer S.E."/>
            <person name="Richards S."/>
            <person name="Blissard G.W."/>
        </authorList>
    </citation>
    <scope>NUCLEOTIDE SEQUENCE</scope>
</reference>
<dbReference type="InterPro" id="IPR002374">
    <property type="entry name" value="cGMP_dep_kinase"/>
</dbReference>
<dbReference type="PANTHER" id="PTHR24353">
    <property type="entry name" value="CYCLIC NUCLEOTIDE-DEPENDENT PROTEIN KINASE"/>
    <property type="match status" value="1"/>
</dbReference>
<evidence type="ECO:0000256" key="12">
    <source>
        <dbReference type="PIRNR" id="PIRNR000559"/>
    </source>
</evidence>
<dbReference type="CDD" id="cd00038">
    <property type="entry name" value="CAP_ED"/>
    <property type="match status" value="2"/>
</dbReference>
<comment type="catalytic activity">
    <reaction evidence="10 12">
        <text>L-threonyl-[protein] + ATP = O-phospho-L-threonyl-[protein] + ADP + H(+)</text>
        <dbReference type="Rhea" id="RHEA:46608"/>
        <dbReference type="Rhea" id="RHEA-COMP:11060"/>
        <dbReference type="Rhea" id="RHEA-COMP:11605"/>
        <dbReference type="ChEBI" id="CHEBI:15378"/>
        <dbReference type="ChEBI" id="CHEBI:30013"/>
        <dbReference type="ChEBI" id="CHEBI:30616"/>
        <dbReference type="ChEBI" id="CHEBI:61977"/>
        <dbReference type="ChEBI" id="CHEBI:456216"/>
        <dbReference type="EC" id="2.7.11.12"/>
    </reaction>
</comment>
<dbReference type="EMBL" id="JH668375">
    <property type="protein sequence ID" value="KAG6449528.1"/>
    <property type="molecule type" value="Genomic_DNA"/>
</dbReference>
<dbReference type="PROSITE" id="PS51285">
    <property type="entry name" value="AGC_KINASE_CTER"/>
    <property type="match status" value="1"/>
</dbReference>
<feature type="domain" description="AGC-kinase C-terminal" evidence="18">
    <location>
        <begin position="688"/>
        <end position="737"/>
    </location>
</feature>
<dbReference type="Gene3D" id="2.60.120.10">
    <property type="entry name" value="Jelly Rolls"/>
    <property type="match status" value="2"/>
</dbReference>
<evidence type="ECO:0000259" key="17">
    <source>
        <dbReference type="PROSITE" id="PS50042"/>
    </source>
</evidence>
<evidence type="ECO:0000259" key="18">
    <source>
        <dbReference type="PROSITE" id="PS51285"/>
    </source>
</evidence>
<comment type="catalytic activity">
    <reaction evidence="11">
        <text>L-seryl-[protein] + ATP = O-phospho-L-seryl-[protein] + ADP + H(+)</text>
        <dbReference type="Rhea" id="RHEA:17989"/>
        <dbReference type="Rhea" id="RHEA-COMP:9863"/>
        <dbReference type="Rhea" id="RHEA-COMP:11604"/>
        <dbReference type="ChEBI" id="CHEBI:15378"/>
        <dbReference type="ChEBI" id="CHEBI:29999"/>
        <dbReference type="ChEBI" id="CHEBI:30616"/>
        <dbReference type="ChEBI" id="CHEBI:83421"/>
        <dbReference type="ChEBI" id="CHEBI:456216"/>
        <dbReference type="EC" id="2.7.11.12"/>
    </reaction>
</comment>
<evidence type="ECO:0000256" key="14">
    <source>
        <dbReference type="PIRSR" id="PIRSR000559-2"/>
    </source>
</evidence>
<dbReference type="InterPro" id="IPR017441">
    <property type="entry name" value="Protein_kinase_ATP_BS"/>
</dbReference>
<accession>A0A922CKG9</accession>
<dbReference type="SMART" id="SM00100">
    <property type="entry name" value="cNMP"/>
    <property type="match status" value="2"/>
</dbReference>
<evidence type="ECO:0000256" key="15">
    <source>
        <dbReference type="PROSITE-ProRule" id="PRU10141"/>
    </source>
</evidence>
<protein>
    <recommendedName>
        <fullName evidence="2 12">cGMP-dependent protein kinase</fullName>
        <ecNumber evidence="2 12">2.7.11.12</ecNumber>
    </recommendedName>
</protein>
<evidence type="ECO:0000256" key="10">
    <source>
        <dbReference type="ARBA" id="ARBA00047298"/>
    </source>
</evidence>
<dbReference type="PANTHER" id="PTHR24353:SF144">
    <property type="match status" value="1"/>
</dbReference>
<evidence type="ECO:0000256" key="11">
    <source>
        <dbReference type="ARBA" id="ARBA00047462"/>
    </source>
</evidence>
<evidence type="ECO:0000259" key="16">
    <source>
        <dbReference type="PROSITE" id="PS50011"/>
    </source>
</evidence>
<dbReference type="PRINTS" id="PR00103">
    <property type="entry name" value="CAMPKINASE"/>
</dbReference>
<dbReference type="InterPro" id="IPR018488">
    <property type="entry name" value="cNMP-bd_CS"/>
</dbReference>
<dbReference type="CDD" id="cd05572">
    <property type="entry name" value="STKc_cGK"/>
    <property type="match status" value="1"/>
</dbReference>
<evidence type="ECO:0000256" key="13">
    <source>
        <dbReference type="PIRSR" id="PIRSR000559-1"/>
    </source>
</evidence>
<feature type="binding site" evidence="14 15">
    <location>
        <position position="456"/>
    </location>
    <ligand>
        <name>ATP</name>
        <dbReference type="ChEBI" id="CHEBI:30616"/>
    </ligand>
</feature>
<dbReference type="InterPro" id="IPR000719">
    <property type="entry name" value="Prot_kinase_dom"/>
</dbReference>
<evidence type="ECO:0000256" key="7">
    <source>
        <dbReference type="ARBA" id="ARBA00022777"/>
    </source>
</evidence>
<dbReference type="Pfam" id="PF00027">
    <property type="entry name" value="cNMP_binding"/>
    <property type="match status" value="2"/>
</dbReference>
<dbReference type="InterPro" id="IPR018490">
    <property type="entry name" value="cNMP-bd_dom_sf"/>
</dbReference>
<dbReference type="FunFam" id="1.10.510.10:FF:000210">
    <property type="entry name" value="Non-specific serine/threonine protein kinase"/>
    <property type="match status" value="1"/>
</dbReference>
<keyword evidence="4 12" id="KW-0140">cGMP</keyword>
<dbReference type="AlphaFoldDB" id="A0A922CKG9"/>
<dbReference type="EC" id="2.7.11.12" evidence="2 12"/>
<dbReference type="Proteomes" id="UP000791440">
    <property type="component" value="Unassembled WGS sequence"/>
</dbReference>
<dbReference type="Gene3D" id="1.10.510.10">
    <property type="entry name" value="Transferase(Phosphotransferase) domain 1"/>
    <property type="match status" value="1"/>
</dbReference>
<comment type="similarity">
    <text evidence="1 12">Belongs to the protein kinase superfamily. AGC Ser/Thr protein kinase family. cGMP subfamily.</text>
</comment>
<dbReference type="SMART" id="SM00220">
    <property type="entry name" value="S_TKc"/>
    <property type="match status" value="1"/>
</dbReference>
<dbReference type="Pfam" id="PF00069">
    <property type="entry name" value="Pkinase"/>
    <property type="match status" value="1"/>
</dbReference>
<keyword evidence="3 12" id="KW-0723">Serine/threonine-protein kinase</keyword>
<feature type="binding site" evidence="14">
    <location>
        <begin position="432"/>
        <end position="440"/>
    </location>
    <ligand>
        <name>ATP</name>
        <dbReference type="ChEBI" id="CHEBI:30616"/>
    </ligand>
</feature>
<keyword evidence="8 12" id="KW-0067">ATP-binding</keyword>
<evidence type="ECO:0000256" key="3">
    <source>
        <dbReference type="ARBA" id="ARBA00022527"/>
    </source>
</evidence>
<evidence type="ECO:0000313" key="19">
    <source>
        <dbReference type="EMBL" id="KAG6449527.1"/>
    </source>
</evidence>
<keyword evidence="9 12" id="KW-0142">cGMP-binding</keyword>
<dbReference type="InterPro" id="IPR035014">
    <property type="entry name" value="STKc_cGK"/>
</dbReference>
<evidence type="ECO:0000256" key="8">
    <source>
        <dbReference type="ARBA" id="ARBA00022840"/>
    </source>
</evidence>
<keyword evidence="5 12" id="KW-0808">Transferase</keyword>
<dbReference type="GO" id="GO:0030553">
    <property type="term" value="F:cGMP binding"/>
    <property type="evidence" value="ECO:0007669"/>
    <property type="project" value="UniProtKB-KW"/>
</dbReference>
<feature type="domain" description="Cyclic nucleotide-binding" evidence="17">
    <location>
        <begin position="167"/>
        <end position="282"/>
    </location>
</feature>
<dbReference type="FunFam" id="2.60.120.10:FF:000072">
    <property type="entry name" value="cGMP-dependent protein kinase"/>
    <property type="match status" value="1"/>
</dbReference>
<evidence type="ECO:0000313" key="20">
    <source>
        <dbReference type="Proteomes" id="UP000791440"/>
    </source>
</evidence>